<sequence>MQRIVPNLWFDRNADEAASFYAATFPNTLIDARVTYPSEGLPDFQSDRAGETLTVDVVIDGYRLTLINGGPMFSPTPALSFFVNFDPSRMADAKEQLDQLWGKLVEGGGQILMDLGTYDFSEHYGWIADQYGVNWQLMLTDPAGEPRPFIIPNLMFCGPAQGKAREAVDQYVALFPDAHVGNRVSYPDSDEIVFSEFQLYGEWLTAMDSAVPQPFTFTPGTSLMVNAHGQAELDHLWDGLTAVVEAEQCGWLQDRFGLSWQIIPDNMAELMARPGAYEKMMEMKKLEIDKF</sequence>
<accession>A0A0G3H8H2</accession>
<gene>
    <name evidence="2" type="ORF">CTEST_08175</name>
</gene>
<keyword evidence="3" id="KW-1185">Reference proteome</keyword>
<evidence type="ECO:0000313" key="3">
    <source>
        <dbReference type="Proteomes" id="UP000035540"/>
    </source>
</evidence>
<dbReference type="Proteomes" id="UP000035540">
    <property type="component" value="Chromosome"/>
</dbReference>
<dbReference type="Gene3D" id="3.30.720.110">
    <property type="match status" value="1"/>
</dbReference>
<feature type="domain" description="PhnB-like" evidence="1">
    <location>
        <begin position="2"/>
        <end position="137"/>
    </location>
</feature>
<organism evidence="2 3">
    <name type="scientific">Corynebacterium testudinoris</name>
    <dbReference type="NCBI Taxonomy" id="136857"/>
    <lineage>
        <taxon>Bacteria</taxon>
        <taxon>Bacillati</taxon>
        <taxon>Actinomycetota</taxon>
        <taxon>Actinomycetes</taxon>
        <taxon>Mycobacteriales</taxon>
        <taxon>Corynebacteriaceae</taxon>
        <taxon>Corynebacterium</taxon>
    </lineage>
</organism>
<dbReference type="PANTHER" id="PTHR33990">
    <property type="entry name" value="PROTEIN YJDN-RELATED"/>
    <property type="match status" value="1"/>
</dbReference>
<dbReference type="AlphaFoldDB" id="A0A0G3H8H2"/>
<feature type="domain" description="PhnB-like" evidence="1">
    <location>
        <begin position="150"/>
        <end position="263"/>
    </location>
</feature>
<dbReference type="InterPro" id="IPR029068">
    <property type="entry name" value="Glyas_Bleomycin-R_OHBP_Dase"/>
</dbReference>
<proteinExistence type="predicted"/>
<dbReference type="PATRIC" id="fig|136857.5.peg.1625"/>
<dbReference type="EMBL" id="CP011545">
    <property type="protein sequence ID" value="AKK09065.1"/>
    <property type="molecule type" value="Genomic_DNA"/>
</dbReference>
<dbReference type="RefSeq" id="WP_047253313.1">
    <property type="nucleotide sequence ID" value="NZ_CP011545.1"/>
</dbReference>
<dbReference type="CDD" id="cd06588">
    <property type="entry name" value="PhnB_like"/>
    <property type="match status" value="2"/>
</dbReference>
<dbReference type="InterPro" id="IPR028973">
    <property type="entry name" value="PhnB-like"/>
</dbReference>
<protein>
    <recommendedName>
        <fullName evidence="1">PhnB-like domain-containing protein</fullName>
    </recommendedName>
</protein>
<dbReference type="Pfam" id="PF06983">
    <property type="entry name" value="3-dmu-9_3-mt"/>
    <property type="match status" value="2"/>
</dbReference>
<reference evidence="2 3" key="1">
    <citation type="journal article" date="2015" name="Genome Announc.">
        <title>Complete Genome Sequence of the Type Strain Corynebacterium testudinoris DSM 44614, Recovered from Necrotic Lesions in the Mouth of a Tortoise.</title>
        <authorList>
            <person name="Ruckert C."/>
            <person name="Kriete M."/>
            <person name="Jaenicke S."/>
            <person name="Winkler A."/>
            <person name="Tauch A."/>
        </authorList>
    </citation>
    <scope>NUCLEOTIDE SEQUENCE [LARGE SCALE GENOMIC DNA]</scope>
    <source>
        <strain evidence="2 3">DSM 44614</strain>
    </source>
</reference>
<dbReference type="Gene3D" id="3.10.180.10">
    <property type="entry name" value="2,3-Dihydroxybiphenyl 1,2-Dioxygenase, domain 1"/>
    <property type="match status" value="1"/>
</dbReference>
<name>A0A0G3H8H2_9CORY</name>
<dbReference type="Gene3D" id="3.30.720.100">
    <property type="match status" value="1"/>
</dbReference>
<evidence type="ECO:0000313" key="2">
    <source>
        <dbReference type="EMBL" id="AKK09065.1"/>
    </source>
</evidence>
<dbReference type="OrthoDB" id="9806473at2"/>
<dbReference type="SUPFAM" id="SSF54593">
    <property type="entry name" value="Glyoxalase/Bleomycin resistance protein/Dihydroxybiphenyl dioxygenase"/>
    <property type="match status" value="2"/>
</dbReference>
<evidence type="ECO:0000259" key="1">
    <source>
        <dbReference type="Pfam" id="PF06983"/>
    </source>
</evidence>
<dbReference type="KEGG" id="cted:CTEST_08175"/>
<reference evidence="3" key="2">
    <citation type="submission" date="2015-05" db="EMBL/GenBank/DDBJ databases">
        <title>Complete genome sequence of Corynebacterium testudinoris DSM 44614, recovered from necrotic lesions in the mouth of a tortoise.</title>
        <authorList>
            <person name="Ruckert C."/>
            <person name="Albersmeier A."/>
            <person name="Winkler A."/>
            <person name="Tauch A."/>
        </authorList>
    </citation>
    <scope>NUCLEOTIDE SEQUENCE [LARGE SCALE GENOMIC DNA]</scope>
    <source>
        <strain evidence="3">DSM 44614</strain>
    </source>
</reference>
<dbReference type="STRING" id="136857.CTEST_08175"/>